<accession>A0A1P8WQN6</accession>
<dbReference type="OrthoDB" id="273969at2"/>
<dbReference type="CDD" id="cd02042">
    <property type="entry name" value="ParAB_family"/>
    <property type="match status" value="1"/>
</dbReference>
<dbReference type="InterPro" id="IPR050678">
    <property type="entry name" value="DNA_Partitioning_ATPase"/>
</dbReference>
<dbReference type="PANTHER" id="PTHR13696">
    <property type="entry name" value="P-LOOP CONTAINING NUCLEOSIDE TRIPHOSPHATE HYDROLASE"/>
    <property type="match status" value="1"/>
</dbReference>
<dbReference type="Gene3D" id="3.40.50.300">
    <property type="entry name" value="P-loop containing nucleotide triphosphate hydrolases"/>
    <property type="match status" value="1"/>
</dbReference>
<dbReference type="InterPro" id="IPR027417">
    <property type="entry name" value="P-loop_NTPase"/>
</dbReference>
<feature type="domain" description="AAA" evidence="1">
    <location>
        <begin position="4"/>
        <end position="183"/>
    </location>
</feature>
<sequence>MPTTICVINQKGGCGKSTTCFHLAGALASAGRRTLLLDVDPQGSLSQGFLGSVAVETLPADETMAALFGENRNYRSATQLIRASGFENISLVPANQHLAAFNTPYPEQLGLRQFALREFLSTATDFDVVLIDCPPNLYRCSWSALLAADEVVIPVPPEDFGTQGLVAVHQTIRWAQQLNPELRLLGHLVTRRDQRLLIHRMYEDRIRLLYPDTVLKSVLPEAAAFKVSLAGRTPVEFDQPRSVAAQMTRLLADELLACSAREMDGQTMHTGGLMR</sequence>
<dbReference type="SUPFAM" id="SSF52540">
    <property type="entry name" value="P-loop containing nucleoside triphosphate hydrolases"/>
    <property type="match status" value="1"/>
</dbReference>
<keyword evidence="3" id="KW-1185">Reference proteome</keyword>
<dbReference type="STRING" id="1891926.Fuma_06045"/>
<dbReference type="EMBL" id="CP017641">
    <property type="protein sequence ID" value="APZ96376.1"/>
    <property type="molecule type" value="Genomic_DNA"/>
</dbReference>
<reference evidence="2 3" key="1">
    <citation type="journal article" date="2016" name="Front. Microbiol.">
        <title>Fuerstia marisgermanicae gen. nov., sp. nov., an Unusual Member of the Phylum Planctomycetes from the German Wadden Sea.</title>
        <authorList>
            <person name="Kohn T."/>
            <person name="Heuer A."/>
            <person name="Jogler M."/>
            <person name="Vollmers J."/>
            <person name="Boedeker C."/>
            <person name="Bunk B."/>
            <person name="Rast P."/>
            <person name="Borchert D."/>
            <person name="Glockner I."/>
            <person name="Freese H.M."/>
            <person name="Klenk H.P."/>
            <person name="Overmann J."/>
            <person name="Kaster A.K."/>
            <person name="Rohde M."/>
            <person name="Wiegand S."/>
            <person name="Jogler C."/>
        </authorList>
    </citation>
    <scope>NUCLEOTIDE SEQUENCE [LARGE SCALE GENOMIC DNA]</scope>
    <source>
        <strain evidence="2 3">NH11</strain>
    </source>
</reference>
<dbReference type="KEGG" id="fmr:Fuma_06045"/>
<name>A0A1P8WQN6_9PLAN</name>
<protein>
    <submittedName>
        <fullName evidence="2">Sporulation initiation inhibitor protein soj</fullName>
    </submittedName>
</protein>
<dbReference type="Proteomes" id="UP000187735">
    <property type="component" value="Chromosome"/>
</dbReference>
<organism evidence="2 3">
    <name type="scientific">Fuerstiella marisgermanici</name>
    <dbReference type="NCBI Taxonomy" id="1891926"/>
    <lineage>
        <taxon>Bacteria</taxon>
        <taxon>Pseudomonadati</taxon>
        <taxon>Planctomycetota</taxon>
        <taxon>Planctomycetia</taxon>
        <taxon>Planctomycetales</taxon>
        <taxon>Planctomycetaceae</taxon>
        <taxon>Fuerstiella</taxon>
    </lineage>
</organism>
<dbReference type="AlphaFoldDB" id="A0A1P8WQN6"/>
<evidence type="ECO:0000313" key="2">
    <source>
        <dbReference type="EMBL" id="APZ96376.1"/>
    </source>
</evidence>
<evidence type="ECO:0000259" key="1">
    <source>
        <dbReference type="Pfam" id="PF13614"/>
    </source>
</evidence>
<dbReference type="RefSeq" id="WP_077028649.1">
    <property type="nucleotide sequence ID" value="NZ_CP017641.1"/>
</dbReference>
<dbReference type="InterPro" id="IPR025669">
    <property type="entry name" value="AAA_dom"/>
</dbReference>
<dbReference type="Pfam" id="PF13614">
    <property type="entry name" value="AAA_31"/>
    <property type="match status" value="1"/>
</dbReference>
<proteinExistence type="predicted"/>
<dbReference type="PANTHER" id="PTHR13696:SF52">
    <property type="entry name" value="PARA FAMILY PROTEIN CT_582"/>
    <property type="match status" value="1"/>
</dbReference>
<evidence type="ECO:0000313" key="3">
    <source>
        <dbReference type="Proteomes" id="UP000187735"/>
    </source>
</evidence>
<gene>
    <name evidence="2" type="primary">soj_4</name>
    <name evidence="2" type="ORF">Fuma_06045</name>
</gene>